<dbReference type="Proteomes" id="UP000001555">
    <property type="component" value="Unassembled WGS sequence"/>
</dbReference>
<dbReference type="STRING" id="6945.B7Q0E1"/>
<evidence type="ECO:0000259" key="3">
    <source>
        <dbReference type="Pfam" id="PF10506"/>
    </source>
</evidence>
<evidence type="ECO:0000313" key="5">
    <source>
        <dbReference type="EnsemblMetazoa" id="ISCW020203-PA"/>
    </source>
</evidence>
<dbReference type="EMBL" id="ABJB010614962">
    <property type="status" value="NOT_ANNOTATED_CDS"/>
    <property type="molecule type" value="Genomic_DNA"/>
</dbReference>
<dbReference type="AlphaFoldDB" id="B7Q0E1"/>
<dbReference type="VEuPathDB" id="VectorBase:ISCP_027045"/>
<feature type="non-terminal residue" evidence="4">
    <location>
        <position position="1"/>
    </location>
</feature>
<dbReference type="PANTHER" id="PTHR23347">
    <property type="entry name" value="COLORECTAL MUTANT CANCER PROTEIN MCC PROTEIN -RELATED"/>
    <property type="match status" value="1"/>
</dbReference>
<dbReference type="InterPro" id="IPR040171">
    <property type="entry name" value="USBP1-like"/>
</dbReference>
<organism>
    <name type="scientific">Ixodes scapularis</name>
    <name type="common">Black-legged tick</name>
    <name type="synonym">Deer tick</name>
    <dbReference type="NCBI Taxonomy" id="6945"/>
    <lineage>
        <taxon>Eukaryota</taxon>
        <taxon>Metazoa</taxon>
        <taxon>Ecdysozoa</taxon>
        <taxon>Arthropoda</taxon>
        <taxon>Chelicerata</taxon>
        <taxon>Arachnida</taxon>
        <taxon>Acari</taxon>
        <taxon>Parasitiformes</taxon>
        <taxon>Ixodida</taxon>
        <taxon>Ixodoidea</taxon>
        <taxon>Ixodidae</taxon>
        <taxon>Ixodinae</taxon>
        <taxon>Ixodes</taxon>
    </lineage>
</organism>
<dbReference type="InParanoid" id="B7Q0E1"/>
<feature type="domain" description="Harmonin-binding protein USHBP1 PDZ-binding" evidence="3">
    <location>
        <begin position="699"/>
        <end position="768"/>
    </location>
</feature>
<protein>
    <recommendedName>
        <fullName evidence="3">Harmonin-binding protein USHBP1 PDZ-binding domain-containing protein</fullName>
    </recommendedName>
</protein>
<evidence type="ECO:0007829" key="7">
    <source>
        <dbReference type="PeptideAtlas" id="B7Q0E1"/>
    </source>
</evidence>
<accession>B7Q0E1</accession>
<evidence type="ECO:0000256" key="1">
    <source>
        <dbReference type="SAM" id="Coils"/>
    </source>
</evidence>
<sequence>QLHLGALSSLRREVRALSERERQLSRERESLERRLGRAQLEQLHLAREREERLEQQAQRYEERITELHSVIAELSKKLDVHRAAVIEEEDEYSQQSGEESRISDVLSHCTSNENLVTESISDRGEAIDPTIGSGPDRAVFVGPFYVAESCLCLWHTFCTHDLASLMSLQSQQWRVNAVSQVSRSGVRCRAYSVENRATSCHSLQVSQCQEEVASLKTQNIALHEQLSRREADLHRARAALASAQEDRDRAQRKVRELQGRQSQQSPQLGAGSPMGEEASTLRGEEGAPVAKMAERVRLRKLEGTSQRHILGSEMAALGVRHSVAEQLVQQLQEESNTQEAIAAQRLRSSGSPLPEGRLREFEVETERLSSKVRIYCTALKCHSHSLASSQSTDSMHSIVIWASILEYHIRGLFVYSNCLSLHSIFGKMSVIVGAATDQLNQLCFLVGRWVKLPRLKNLQTAPAAFTMELTKPAHRPVCSAKHQQQHMSFMMKLDETNAVSFALISSSFSLYTTRATLERSTTSSTSSSCDGGGELSKAEEQRLREYLGQLRSERSAVRSTLLELETVHVEPRGAPSLLDAHKLDLENAVLMQELMAIKEEKAELKAQVYLLEKEKASLELQSGSWGAREQAYTVSLDHLRAELGDLRQAQDRAQARAATRLVSAALHVHGNFAFPHLTVQEGSSPEIQELAESQKREKKLKARIDELLATLEKITKNSELRSQQSAEFVNDLKRANRQVPALVSAFEKAKKKNLSKMKKIEQQTTAMTDRHNAEVRMLKQRIAMLEASSLRHALPLSGSETSL</sequence>
<dbReference type="PANTHER" id="PTHR23347:SF6">
    <property type="entry name" value="FI17904P1"/>
    <property type="match status" value="1"/>
</dbReference>
<dbReference type="VEuPathDB" id="VectorBase:ISCW020203"/>
<dbReference type="EMBL" id="ABJB010444386">
    <property type="status" value="NOT_ANNOTATED_CDS"/>
    <property type="molecule type" value="Genomic_DNA"/>
</dbReference>
<dbReference type="PaxDb" id="6945-B7Q0E1"/>
<dbReference type="EMBL" id="DS831757">
    <property type="protein sequence ID" value="EEC12313.1"/>
    <property type="molecule type" value="Genomic_DNA"/>
</dbReference>
<reference evidence="4 6" key="1">
    <citation type="submission" date="2008-03" db="EMBL/GenBank/DDBJ databases">
        <title>Annotation of Ixodes scapularis.</title>
        <authorList>
            <consortium name="Ixodes scapularis Genome Project Consortium"/>
            <person name="Caler E."/>
            <person name="Hannick L.I."/>
            <person name="Bidwell S."/>
            <person name="Joardar V."/>
            <person name="Thiagarajan M."/>
            <person name="Amedeo P."/>
            <person name="Galinsky K.J."/>
            <person name="Schobel S."/>
            <person name="Inman J."/>
            <person name="Hostetler J."/>
            <person name="Miller J."/>
            <person name="Hammond M."/>
            <person name="Megy K."/>
            <person name="Lawson D."/>
            <person name="Kodira C."/>
            <person name="Sutton G."/>
            <person name="Meyer J."/>
            <person name="Hill C.A."/>
            <person name="Birren B."/>
            <person name="Nene V."/>
            <person name="Collins F."/>
            <person name="Alarcon-Chaidez F."/>
            <person name="Wikel S."/>
            <person name="Strausberg R."/>
        </authorList>
    </citation>
    <scope>NUCLEOTIDE SEQUENCE [LARGE SCALE GENOMIC DNA]</scope>
    <source>
        <strain evidence="6">Wikel</strain>
        <strain evidence="4">Wikel colony</strain>
    </source>
</reference>
<feature type="coiled-coil region" evidence="1">
    <location>
        <begin position="7"/>
        <end position="91"/>
    </location>
</feature>
<keyword evidence="6" id="KW-1185">Reference proteome</keyword>
<keyword evidence="7" id="KW-1267">Proteomics identification</keyword>
<dbReference type="FunCoup" id="B7Q0E1">
    <property type="interactions" value="215"/>
</dbReference>
<gene>
    <name evidence="4" type="ORF">IscW_ISCW020203</name>
</gene>
<proteinExistence type="evidence at protein level"/>
<dbReference type="Pfam" id="PF10506">
    <property type="entry name" value="USHBP1_PDZ-bd"/>
    <property type="match status" value="1"/>
</dbReference>
<feature type="coiled-coil region" evidence="1">
    <location>
        <begin position="690"/>
        <end position="717"/>
    </location>
</feature>
<feature type="region of interest" description="Disordered" evidence="2">
    <location>
        <begin position="240"/>
        <end position="287"/>
    </location>
</feature>
<dbReference type="VEuPathDB" id="VectorBase:ISCI020203"/>
<dbReference type="EMBL" id="ABJB010368029">
    <property type="status" value="NOT_ANNOTATED_CDS"/>
    <property type="molecule type" value="Genomic_DNA"/>
</dbReference>
<reference evidence="5" key="2">
    <citation type="submission" date="2020-05" db="UniProtKB">
        <authorList>
            <consortium name="EnsemblMetazoa"/>
        </authorList>
    </citation>
    <scope>IDENTIFICATION</scope>
    <source>
        <strain evidence="5">wikel</strain>
    </source>
</reference>
<evidence type="ECO:0000313" key="6">
    <source>
        <dbReference type="Proteomes" id="UP000001555"/>
    </source>
</evidence>
<evidence type="ECO:0000313" key="4">
    <source>
        <dbReference type="EMBL" id="EEC12313.1"/>
    </source>
</evidence>
<dbReference type="EMBL" id="ABJB010923243">
    <property type="status" value="NOT_ANNOTATED_CDS"/>
    <property type="molecule type" value="Genomic_DNA"/>
</dbReference>
<keyword evidence="1" id="KW-0175">Coiled coil</keyword>
<dbReference type="EMBL" id="ABJB010285247">
    <property type="status" value="NOT_ANNOTATED_CDS"/>
    <property type="molecule type" value="Genomic_DNA"/>
</dbReference>
<feature type="compositionally biased region" description="Basic and acidic residues" evidence="2">
    <location>
        <begin position="244"/>
        <end position="258"/>
    </location>
</feature>
<dbReference type="InterPro" id="IPR019536">
    <property type="entry name" value="USHBP1_PDZ-bd"/>
</dbReference>
<feature type="coiled-coil region" evidence="1">
    <location>
        <begin position="580"/>
        <end position="656"/>
    </location>
</feature>
<evidence type="ECO:0000256" key="2">
    <source>
        <dbReference type="SAM" id="MobiDB-lite"/>
    </source>
</evidence>
<dbReference type="OrthoDB" id="6256369at2759"/>
<dbReference type="EMBL" id="ABJB010503130">
    <property type="status" value="NOT_ANNOTATED_CDS"/>
    <property type="molecule type" value="Genomic_DNA"/>
</dbReference>
<dbReference type="EnsemblMetazoa" id="ISCW020203-RA">
    <property type="protein sequence ID" value="ISCW020203-PA"/>
    <property type="gene ID" value="ISCW020203"/>
</dbReference>
<dbReference type="HOGENOM" id="CLU_011120_0_0_1"/>
<name>B7Q0E1_IXOSC</name>
<dbReference type="EMBL" id="ABJB011037602">
    <property type="status" value="NOT_ANNOTATED_CDS"/>
    <property type="molecule type" value="Genomic_DNA"/>
</dbReference>